<organism evidence="1 2">
    <name type="scientific">Acidocella aquatica</name>
    <dbReference type="NCBI Taxonomy" id="1922313"/>
    <lineage>
        <taxon>Bacteria</taxon>
        <taxon>Pseudomonadati</taxon>
        <taxon>Pseudomonadota</taxon>
        <taxon>Alphaproteobacteria</taxon>
        <taxon>Acetobacterales</taxon>
        <taxon>Acidocellaceae</taxon>
        <taxon>Acidocella</taxon>
    </lineage>
</organism>
<dbReference type="Proteomes" id="UP001156641">
    <property type="component" value="Unassembled WGS sequence"/>
</dbReference>
<comment type="caution">
    <text evidence="1">The sequence shown here is derived from an EMBL/GenBank/DDBJ whole genome shotgun (WGS) entry which is preliminary data.</text>
</comment>
<name>A0ABQ6AB41_9PROT</name>
<accession>A0ABQ6AB41</accession>
<sequence>MLALNDLVEPAIRGDPEAAMLWVSKSQRYLSAALAERGFTAGQKLVGRLLKHLGFSLQANSKTRDGASHPDRNAQFEHINADVKAFQAAGEPVISVDTKKKELVGNFKNGAR</sequence>
<evidence type="ECO:0008006" key="3">
    <source>
        <dbReference type="Google" id="ProtNLM"/>
    </source>
</evidence>
<dbReference type="InterPro" id="IPR011518">
    <property type="entry name" value="Transposase_36"/>
</dbReference>
<keyword evidence="2" id="KW-1185">Reference proteome</keyword>
<proteinExistence type="predicted"/>
<dbReference type="Pfam" id="PF07592">
    <property type="entry name" value="DDE_Tnp_ISAZ013"/>
    <property type="match status" value="1"/>
</dbReference>
<reference evidence="2" key="1">
    <citation type="journal article" date="2019" name="Int. J. Syst. Evol. Microbiol.">
        <title>The Global Catalogue of Microorganisms (GCM) 10K type strain sequencing project: providing services to taxonomists for standard genome sequencing and annotation.</title>
        <authorList>
            <consortium name="The Broad Institute Genomics Platform"/>
            <consortium name="The Broad Institute Genome Sequencing Center for Infectious Disease"/>
            <person name="Wu L."/>
            <person name="Ma J."/>
        </authorList>
    </citation>
    <scope>NUCLEOTIDE SEQUENCE [LARGE SCALE GENOMIC DNA]</scope>
    <source>
        <strain evidence="2">NBRC 112502</strain>
    </source>
</reference>
<protein>
    <recommendedName>
        <fullName evidence="3">Rhodopirellula transposase DDE domain-containing protein</fullName>
    </recommendedName>
</protein>
<gene>
    <name evidence="1" type="ORF">GCM10010909_21240</name>
</gene>
<evidence type="ECO:0000313" key="2">
    <source>
        <dbReference type="Proteomes" id="UP001156641"/>
    </source>
</evidence>
<dbReference type="EMBL" id="BSOS01000066">
    <property type="protein sequence ID" value="GLR67443.1"/>
    <property type="molecule type" value="Genomic_DNA"/>
</dbReference>
<evidence type="ECO:0000313" key="1">
    <source>
        <dbReference type="EMBL" id="GLR67443.1"/>
    </source>
</evidence>